<gene>
    <name evidence="2" type="ORF">Plo01_00690</name>
</gene>
<evidence type="ECO:0000313" key="2">
    <source>
        <dbReference type="EMBL" id="GIH73640.1"/>
    </source>
</evidence>
<sequence>MRGRRKVSPASEPSIRSQARAAPGGREAGVRSPAPAGITGRLSAAGAPGTRADPASTPLPVPAETGSATRADPVSLTAPVPVESDCDT</sequence>
<feature type="region of interest" description="Disordered" evidence="1">
    <location>
        <begin position="1"/>
        <end position="88"/>
    </location>
</feature>
<reference evidence="2 3" key="1">
    <citation type="submission" date="2021-01" db="EMBL/GenBank/DDBJ databases">
        <title>Whole genome shotgun sequence of Planobispora longispora NBRC 13918.</title>
        <authorList>
            <person name="Komaki H."/>
            <person name="Tamura T."/>
        </authorList>
    </citation>
    <scope>NUCLEOTIDE SEQUENCE [LARGE SCALE GENOMIC DNA]</scope>
    <source>
        <strain evidence="2 3">NBRC 13918</strain>
    </source>
</reference>
<comment type="caution">
    <text evidence="2">The sequence shown here is derived from an EMBL/GenBank/DDBJ whole genome shotgun (WGS) entry which is preliminary data.</text>
</comment>
<proteinExistence type="predicted"/>
<dbReference type="Proteomes" id="UP000616724">
    <property type="component" value="Unassembled WGS sequence"/>
</dbReference>
<evidence type="ECO:0000256" key="1">
    <source>
        <dbReference type="SAM" id="MobiDB-lite"/>
    </source>
</evidence>
<dbReference type="EMBL" id="BOOH01000001">
    <property type="protein sequence ID" value="GIH73640.1"/>
    <property type="molecule type" value="Genomic_DNA"/>
</dbReference>
<evidence type="ECO:0000313" key="3">
    <source>
        <dbReference type="Proteomes" id="UP000616724"/>
    </source>
</evidence>
<keyword evidence="3" id="KW-1185">Reference proteome</keyword>
<organism evidence="2 3">
    <name type="scientific">Planobispora longispora</name>
    <dbReference type="NCBI Taxonomy" id="28887"/>
    <lineage>
        <taxon>Bacteria</taxon>
        <taxon>Bacillati</taxon>
        <taxon>Actinomycetota</taxon>
        <taxon>Actinomycetes</taxon>
        <taxon>Streptosporangiales</taxon>
        <taxon>Streptosporangiaceae</taxon>
        <taxon>Planobispora</taxon>
    </lineage>
</organism>
<dbReference type="AlphaFoldDB" id="A0A8J3W2U8"/>
<accession>A0A8J3W2U8</accession>
<name>A0A8J3W2U8_9ACTN</name>
<protein>
    <submittedName>
        <fullName evidence="2">Uncharacterized protein</fullName>
    </submittedName>
</protein>